<dbReference type="EMBL" id="WTPW01000129">
    <property type="protein sequence ID" value="KAF0543988.1"/>
    <property type="molecule type" value="Genomic_DNA"/>
</dbReference>
<feature type="region of interest" description="Disordered" evidence="1">
    <location>
        <begin position="98"/>
        <end position="122"/>
    </location>
</feature>
<name>A0A8H4AY83_GIGMA</name>
<keyword evidence="3" id="KW-1185">Reference proteome</keyword>
<dbReference type="Proteomes" id="UP000439903">
    <property type="component" value="Unassembled WGS sequence"/>
</dbReference>
<gene>
    <name evidence="2" type="ORF">F8M41_003198</name>
</gene>
<sequence length="250" mass="28310">MESSFEMYKRDSNDNKKEEFSQEFDSSHSDDKVADKHANDSALDRVPSNLTNNSLPSISKGQSFVAKIAKSINENTNLSQTSNDLEFGESTLGSQFNNVHPINISSSDDSNNNESVSTSSNNLFSEKSIQKESVENNQNEQLFNILLNDNSNNDESISISSNDPFFEKSIQKEKSTSHIRKKIFKEKDTSESIKNNQNEQIGNEPDTLELDYNDNLLIFLLELQIGSTPMSKNYKTPFYYAEKLEKQIES</sequence>
<protein>
    <submittedName>
        <fullName evidence="2">Uncharacterized protein</fullName>
    </submittedName>
</protein>
<dbReference type="AlphaFoldDB" id="A0A8H4AY83"/>
<feature type="compositionally biased region" description="Polar residues" evidence="1">
    <location>
        <begin position="48"/>
        <end position="57"/>
    </location>
</feature>
<reference evidence="2 3" key="1">
    <citation type="journal article" date="2019" name="Environ. Microbiol.">
        <title>At the nexus of three kingdoms: the genome of the mycorrhizal fungus Gigaspora margarita provides insights into plant, endobacterial and fungal interactions.</title>
        <authorList>
            <person name="Venice F."/>
            <person name="Ghignone S."/>
            <person name="Salvioli di Fossalunga A."/>
            <person name="Amselem J."/>
            <person name="Novero M."/>
            <person name="Xianan X."/>
            <person name="Sedzielewska Toro K."/>
            <person name="Morin E."/>
            <person name="Lipzen A."/>
            <person name="Grigoriev I.V."/>
            <person name="Henrissat B."/>
            <person name="Martin F.M."/>
            <person name="Bonfante P."/>
        </authorList>
    </citation>
    <scope>NUCLEOTIDE SEQUENCE [LARGE SCALE GENOMIC DNA]</scope>
    <source>
        <strain evidence="2 3">BEG34</strain>
    </source>
</reference>
<evidence type="ECO:0000313" key="3">
    <source>
        <dbReference type="Proteomes" id="UP000439903"/>
    </source>
</evidence>
<evidence type="ECO:0000256" key="1">
    <source>
        <dbReference type="SAM" id="MobiDB-lite"/>
    </source>
</evidence>
<accession>A0A8H4AY83</accession>
<evidence type="ECO:0000313" key="2">
    <source>
        <dbReference type="EMBL" id="KAF0543988.1"/>
    </source>
</evidence>
<feature type="compositionally biased region" description="Basic and acidic residues" evidence="1">
    <location>
        <begin position="7"/>
        <end position="43"/>
    </location>
</feature>
<proteinExistence type="predicted"/>
<organism evidence="2 3">
    <name type="scientific">Gigaspora margarita</name>
    <dbReference type="NCBI Taxonomy" id="4874"/>
    <lineage>
        <taxon>Eukaryota</taxon>
        <taxon>Fungi</taxon>
        <taxon>Fungi incertae sedis</taxon>
        <taxon>Mucoromycota</taxon>
        <taxon>Glomeromycotina</taxon>
        <taxon>Glomeromycetes</taxon>
        <taxon>Diversisporales</taxon>
        <taxon>Gigasporaceae</taxon>
        <taxon>Gigaspora</taxon>
    </lineage>
</organism>
<comment type="caution">
    <text evidence="2">The sequence shown here is derived from an EMBL/GenBank/DDBJ whole genome shotgun (WGS) entry which is preliminary data.</text>
</comment>
<feature type="compositionally biased region" description="Low complexity" evidence="1">
    <location>
        <begin position="103"/>
        <end position="122"/>
    </location>
</feature>
<feature type="region of interest" description="Disordered" evidence="1">
    <location>
        <begin position="1"/>
        <end position="57"/>
    </location>
</feature>